<dbReference type="InterPro" id="IPR002219">
    <property type="entry name" value="PKC_DAG/PE"/>
</dbReference>
<keyword evidence="4" id="KW-0418">Kinase</keyword>
<sequence length="217" mass="24764">MLKTDETRNISPSVIKILSAADLIYVCSKSRLSFIQKDKKSMKIYLKILGDNGYFLGRTISVKGREQFLFNEDIPFKETKINILIIEIYNTNNILIATADISFSSLTPNVMQTISLLPQGSVNIMLATNYSRSHTLTVSSSLNSSFQGLSRLAQPLRRNAVKRNIHIILSHHFVSTYFPQPTYCSHCTKFMWGVFNRQGYQCKSNIYQYSIIKSVEQ</sequence>
<dbReference type="EMBL" id="GHBP01000985">
    <property type="protein sequence ID" value="NDJ92550.1"/>
    <property type="molecule type" value="Transcribed_RNA"/>
</dbReference>
<protein>
    <submittedName>
        <fullName evidence="4">Protein kinase C epsilon type (Trinotate prediction)</fullName>
    </submittedName>
</protein>
<feature type="domain" description="Phorbol-ester/DAG-type" evidence="3">
    <location>
        <begin position="170"/>
        <end position="202"/>
    </location>
</feature>
<evidence type="ECO:0000313" key="4">
    <source>
        <dbReference type="EMBL" id="NDJ92550.1"/>
    </source>
</evidence>
<dbReference type="GO" id="GO:0046872">
    <property type="term" value="F:metal ion binding"/>
    <property type="evidence" value="ECO:0007669"/>
    <property type="project" value="UniProtKB-KW"/>
</dbReference>
<accession>A0A6G3MEW6</accession>
<reference evidence="4" key="1">
    <citation type="submission" date="2018-11" db="EMBL/GenBank/DDBJ databases">
        <title>Henneguya salminicola genome and transcriptome.</title>
        <authorList>
            <person name="Yahalomi D."/>
            <person name="Atkinson S.D."/>
            <person name="Neuhof M."/>
            <person name="Chang E.S."/>
            <person name="Philippe H."/>
            <person name="Cartwright P."/>
            <person name="Bartholomew J.L."/>
            <person name="Huchon D."/>
        </authorList>
    </citation>
    <scope>NUCLEOTIDE SEQUENCE</scope>
    <source>
        <strain evidence="4">Hz1</strain>
        <tissue evidence="4">Whole</tissue>
    </source>
</reference>
<proteinExistence type="predicted"/>
<dbReference type="PRINTS" id="PR00008">
    <property type="entry name" value="DAGPEDOMAIN"/>
</dbReference>
<dbReference type="SUPFAM" id="SSF57889">
    <property type="entry name" value="Cysteine-rich domain"/>
    <property type="match status" value="1"/>
</dbReference>
<dbReference type="Pfam" id="PF00130">
    <property type="entry name" value="C1_1"/>
    <property type="match status" value="1"/>
</dbReference>
<name>A0A6G3MEW6_HENSL</name>
<keyword evidence="4" id="KW-0808">Transferase</keyword>
<dbReference type="Gene3D" id="3.30.60.20">
    <property type="match status" value="1"/>
</dbReference>
<dbReference type="InterPro" id="IPR020454">
    <property type="entry name" value="DAG/PE-bd"/>
</dbReference>
<organism evidence="4">
    <name type="scientific">Henneguya salminicola</name>
    <name type="common">Myxosporean</name>
    <dbReference type="NCBI Taxonomy" id="69463"/>
    <lineage>
        <taxon>Eukaryota</taxon>
        <taxon>Metazoa</taxon>
        <taxon>Cnidaria</taxon>
        <taxon>Myxozoa</taxon>
        <taxon>Myxosporea</taxon>
        <taxon>Bivalvulida</taxon>
        <taxon>Platysporina</taxon>
        <taxon>Myxobolidae</taxon>
        <taxon>Henneguya</taxon>
    </lineage>
</organism>
<evidence type="ECO:0000259" key="3">
    <source>
        <dbReference type="PROSITE" id="PS50081"/>
    </source>
</evidence>
<keyword evidence="2" id="KW-0862">Zinc</keyword>
<dbReference type="GO" id="GO:0016301">
    <property type="term" value="F:kinase activity"/>
    <property type="evidence" value="ECO:0007669"/>
    <property type="project" value="UniProtKB-KW"/>
</dbReference>
<evidence type="ECO:0000256" key="1">
    <source>
        <dbReference type="ARBA" id="ARBA00022723"/>
    </source>
</evidence>
<evidence type="ECO:0000256" key="2">
    <source>
        <dbReference type="ARBA" id="ARBA00022833"/>
    </source>
</evidence>
<dbReference type="InterPro" id="IPR046349">
    <property type="entry name" value="C1-like_sf"/>
</dbReference>
<dbReference type="AlphaFoldDB" id="A0A6G3MEW6"/>
<keyword evidence="1" id="KW-0479">Metal-binding</keyword>
<dbReference type="PROSITE" id="PS50081">
    <property type="entry name" value="ZF_DAG_PE_2"/>
    <property type="match status" value="1"/>
</dbReference>